<name>A0A9Q3C0Y9_9BASI</name>
<sequence length="87" mass="10545">MLIGKKLRAIMPTFLFTFQSNRHLKPEDWKDMDQVLQLHQLLKDLFQWRRENNRFNLASNWEELGANFQKMCISEISFKDLMEITKV</sequence>
<keyword evidence="2" id="KW-1185">Reference proteome</keyword>
<accession>A0A9Q3C0Y9</accession>
<dbReference type="AlphaFoldDB" id="A0A9Q3C0Y9"/>
<evidence type="ECO:0000313" key="1">
    <source>
        <dbReference type="EMBL" id="MBW0474583.1"/>
    </source>
</evidence>
<dbReference type="Proteomes" id="UP000765509">
    <property type="component" value="Unassembled WGS sequence"/>
</dbReference>
<protein>
    <submittedName>
        <fullName evidence="1">Uncharacterized protein</fullName>
    </submittedName>
</protein>
<gene>
    <name evidence="1" type="ORF">O181_014298</name>
</gene>
<proteinExistence type="predicted"/>
<reference evidence="1" key="1">
    <citation type="submission" date="2021-03" db="EMBL/GenBank/DDBJ databases">
        <title>Draft genome sequence of rust myrtle Austropuccinia psidii MF-1, a brazilian biotype.</title>
        <authorList>
            <person name="Quecine M.C."/>
            <person name="Pachon D.M.R."/>
            <person name="Bonatelli M.L."/>
            <person name="Correr F.H."/>
            <person name="Franceschini L.M."/>
            <person name="Leite T.F."/>
            <person name="Margarido G.R.A."/>
            <person name="Almeida C.A."/>
            <person name="Ferrarezi J.A."/>
            <person name="Labate C.A."/>
        </authorList>
    </citation>
    <scope>NUCLEOTIDE SEQUENCE</scope>
    <source>
        <strain evidence="1">MF-1</strain>
    </source>
</reference>
<organism evidence="1 2">
    <name type="scientific">Austropuccinia psidii MF-1</name>
    <dbReference type="NCBI Taxonomy" id="1389203"/>
    <lineage>
        <taxon>Eukaryota</taxon>
        <taxon>Fungi</taxon>
        <taxon>Dikarya</taxon>
        <taxon>Basidiomycota</taxon>
        <taxon>Pucciniomycotina</taxon>
        <taxon>Pucciniomycetes</taxon>
        <taxon>Pucciniales</taxon>
        <taxon>Sphaerophragmiaceae</taxon>
        <taxon>Austropuccinia</taxon>
    </lineage>
</organism>
<evidence type="ECO:0000313" key="2">
    <source>
        <dbReference type="Proteomes" id="UP000765509"/>
    </source>
</evidence>
<dbReference type="EMBL" id="AVOT02003788">
    <property type="protein sequence ID" value="MBW0474583.1"/>
    <property type="molecule type" value="Genomic_DNA"/>
</dbReference>
<comment type="caution">
    <text evidence="1">The sequence shown here is derived from an EMBL/GenBank/DDBJ whole genome shotgun (WGS) entry which is preliminary data.</text>
</comment>